<protein>
    <submittedName>
        <fullName evidence="1">Uncharacterized protein</fullName>
    </submittedName>
</protein>
<accession>A0A0E9SPK7</accession>
<dbReference type="AlphaFoldDB" id="A0A0E9SPK7"/>
<name>A0A0E9SPK7_ANGAN</name>
<evidence type="ECO:0000313" key="1">
    <source>
        <dbReference type="EMBL" id="JAH42443.1"/>
    </source>
</evidence>
<proteinExistence type="predicted"/>
<organism evidence="1">
    <name type="scientific">Anguilla anguilla</name>
    <name type="common">European freshwater eel</name>
    <name type="synonym">Muraena anguilla</name>
    <dbReference type="NCBI Taxonomy" id="7936"/>
    <lineage>
        <taxon>Eukaryota</taxon>
        <taxon>Metazoa</taxon>
        <taxon>Chordata</taxon>
        <taxon>Craniata</taxon>
        <taxon>Vertebrata</taxon>
        <taxon>Euteleostomi</taxon>
        <taxon>Actinopterygii</taxon>
        <taxon>Neopterygii</taxon>
        <taxon>Teleostei</taxon>
        <taxon>Anguilliformes</taxon>
        <taxon>Anguillidae</taxon>
        <taxon>Anguilla</taxon>
    </lineage>
</organism>
<reference evidence="1" key="1">
    <citation type="submission" date="2014-11" db="EMBL/GenBank/DDBJ databases">
        <authorList>
            <person name="Amaro Gonzalez C."/>
        </authorList>
    </citation>
    <scope>NUCLEOTIDE SEQUENCE</scope>
</reference>
<reference evidence="1" key="2">
    <citation type="journal article" date="2015" name="Fish Shellfish Immunol.">
        <title>Early steps in the European eel (Anguilla anguilla)-Vibrio vulnificus interaction in the gills: Role of the RtxA13 toxin.</title>
        <authorList>
            <person name="Callol A."/>
            <person name="Pajuelo D."/>
            <person name="Ebbesson L."/>
            <person name="Teles M."/>
            <person name="MacKenzie S."/>
            <person name="Amaro C."/>
        </authorList>
    </citation>
    <scope>NUCLEOTIDE SEQUENCE</scope>
</reference>
<dbReference type="EMBL" id="GBXM01066134">
    <property type="protein sequence ID" value="JAH42443.1"/>
    <property type="molecule type" value="Transcribed_RNA"/>
</dbReference>
<sequence>MTGVKPKTSRGFVNACCIYFRIPFTVARERTAMKGASRGRPAVG</sequence>